<proteinExistence type="predicted"/>
<organism evidence="1 2">
    <name type="scientific">Panagrolaimus superbus</name>
    <dbReference type="NCBI Taxonomy" id="310955"/>
    <lineage>
        <taxon>Eukaryota</taxon>
        <taxon>Metazoa</taxon>
        <taxon>Ecdysozoa</taxon>
        <taxon>Nematoda</taxon>
        <taxon>Chromadorea</taxon>
        <taxon>Rhabditida</taxon>
        <taxon>Tylenchina</taxon>
        <taxon>Panagrolaimomorpha</taxon>
        <taxon>Panagrolaimoidea</taxon>
        <taxon>Panagrolaimidae</taxon>
        <taxon>Panagrolaimus</taxon>
    </lineage>
</organism>
<evidence type="ECO:0000313" key="1">
    <source>
        <dbReference type="Proteomes" id="UP000887577"/>
    </source>
</evidence>
<dbReference type="AlphaFoldDB" id="A0A914Y4L2"/>
<dbReference type="WBParaSite" id="PSU_v2.g13710.t1">
    <property type="protein sequence ID" value="PSU_v2.g13710.t1"/>
    <property type="gene ID" value="PSU_v2.g13710"/>
</dbReference>
<accession>A0A914Y4L2</accession>
<dbReference type="Proteomes" id="UP000887577">
    <property type="component" value="Unplaced"/>
</dbReference>
<keyword evidence="1" id="KW-1185">Reference proteome</keyword>
<protein>
    <submittedName>
        <fullName evidence="2">Uncharacterized protein</fullName>
    </submittedName>
</protein>
<reference evidence="2" key="1">
    <citation type="submission" date="2022-11" db="UniProtKB">
        <authorList>
            <consortium name="WormBaseParasite"/>
        </authorList>
    </citation>
    <scope>IDENTIFICATION</scope>
</reference>
<evidence type="ECO:0000313" key="2">
    <source>
        <dbReference type="WBParaSite" id="PSU_v2.g13710.t1"/>
    </source>
</evidence>
<sequence>MANRYPNFDILRSSTHPSTTVADNYNGESNYQKNIQLYDSQTNIIQQPSGNGFVCVGNVNLPNLNPIIDDSAENIKRDELIYKMIEYLKNREIYDCTFLLLFPKAAFKSYTTNKEEKR</sequence>
<name>A0A914Y4L2_9BILA</name>